<dbReference type="SMART" id="SM00827">
    <property type="entry name" value="PKS_AT"/>
    <property type="match status" value="1"/>
</dbReference>
<gene>
    <name evidence="3" type="ORF">AB205_0136510</name>
</gene>
<dbReference type="EMBL" id="KV932757">
    <property type="protein sequence ID" value="PIO30072.1"/>
    <property type="molecule type" value="Genomic_DNA"/>
</dbReference>
<accession>A0A2G9RQ91</accession>
<evidence type="ECO:0000256" key="1">
    <source>
        <dbReference type="SAM" id="MobiDB-lite"/>
    </source>
</evidence>
<sequence>MSQAGMGGSALLRALRHRGVLYNGQRWLSGKDRGDINTLQEEAYTQKDEEEDEENPKPDRRSPTDTTVLLFPGQGSQAVGMAGGLLKYPNVRAMFLTAHKVLGYDLLDLCLRGPAEVLNKTIHCQPAVFVTCVAATEKLNQENPSALEKCIAMAGFSVGEYAALVCAGVLDFTEALYAVKVRAEAMQKASEAIQSGMLSVIGNSKTQYSTACAEAQDHCLTLGITDPVCEVANYLFPDGRVIAGHMESLLHRSSAVSIPSSTGILLQAGECGDKREQTRVAPILVFLPAIQFLQNNSRKYNFFRTKLLPVSGAFHTRLMKPAVEPLAEALKGLTFKRPLVNVYCNVDGRRYRQGPTIEHLLAKQLVSPVKWEQIMHTIYERKKGKDFPQTFELGPGQQMGTILKTCNLKAWRSYTQVDVFEKDLEMD</sequence>
<evidence type="ECO:0000313" key="4">
    <source>
        <dbReference type="Proteomes" id="UP000228934"/>
    </source>
</evidence>
<dbReference type="AlphaFoldDB" id="A0A2G9RQ91"/>
<proteinExistence type="predicted"/>
<dbReference type="OrthoDB" id="541883at2759"/>
<reference evidence="4" key="1">
    <citation type="journal article" date="2017" name="Nat. Commun.">
        <title>The North American bullfrog draft genome provides insight into hormonal regulation of long noncoding RNA.</title>
        <authorList>
            <person name="Hammond S.A."/>
            <person name="Warren R.L."/>
            <person name="Vandervalk B.P."/>
            <person name="Kucuk E."/>
            <person name="Khan H."/>
            <person name="Gibb E.A."/>
            <person name="Pandoh P."/>
            <person name="Kirk H."/>
            <person name="Zhao Y."/>
            <person name="Jones M."/>
            <person name="Mungall A.J."/>
            <person name="Coope R."/>
            <person name="Pleasance S."/>
            <person name="Moore R.A."/>
            <person name="Holt R.A."/>
            <person name="Round J.M."/>
            <person name="Ohora S."/>
            <person name="Walle B.V."/>
            <person name="Veldhoen N."/>
            <person name="Helbing C.C."/>
            <person name="Birol I."/>
        </authorList>
    </citation>
    <scope>NUCLEOTIDE SEQUENCE [LARGE SCALE GENOMIC DNA]</scope>
</reference>
<protein>
    <recommendedName>
        <fullName evidence="2">Malonyl-CoA:ACP transacylase (MAT) domain-containing protein</fullName>
    </recommendedName>
</protein>
<dbReference type="Pfam" id="PF00698">
    <property type="entry name" value="Acyl_transf_1"/>
    <property type="match status" value="1"/>
</dbReference>
<dbReference type="InterPro" id="IPR014043">
    <property type="entry name" value="Acyl_transferase_dom"/>
</dbReference>
<dbReference type="InterPro" id="IPR052760">
    <property type="entry name" value="Mitochondrial_malonyltrans"/>
</dbReference>
<dbReference type="SUPFAM" id="SSF52151">
    <property type="entry name" value="FabD/lysophospholipase-like"/>
    <property type="match status" value="1"/>
</dbReference>
<dbReference type="InterPro" id="IPR001227">
    <property type="entry name" value="Ac_transferase_dom_sf"/>
</dbReference>
<evidence type="ECO:0000313" key="3">
    <source>
        <dbReference type="EMBL" id="PIO30072.1"/>
    </source>
</evidence>
<dbReference type="Proteomes" id="UP000228934">
    <property type="component" value="Unassembled WGS sequence"/>
</dbReference>
<name>A0A2G9RQ91_AQUCT</name>
<feature type="region of interest" description="Disordered" evidence="1">
    <location>
        <begin position="42"/>
        <end position="66"/>
    </location>
</feature>
<dbReference type="GO" id="GO:0016740">
    <property type="term" value="F:transferase activity"/>
    <property type="evidence" value="ECO:0007669"/>
    <property type="project" value="InterPro"/>
</dbReference>
<dbReference type="Gene3D" id="3.40.366.10">
    <property type="entry name" value="Malonyl-Coenzyme A Acyl Carrier Protein, domain 2"/>
    <property type="match status" value="2"/>
</dbReference>
<dbReference type="GO" id="GO:0032787">
    <property type="term" value="P:monocarboxylic acid metabolic process"/>
    <property type="evidence" value="ECO:0007669"/>
    <property type="project" value="UniProtKB-ARBA"/>
</dbReference>
<feature type="domain" description="Malonyl-CoA:ACP transacylase (MAT)" evidence="2">
    <location>
        <begin position="70"/>
        <end position="406"/>
    </location>
</feature>
<dbReference type="PANTHER" id="PTHR47170">
    <property type="entry name" value="MALONYL-COA ACP TRANSACYLASE, ACP-BINDING"/>
    <property type="match status" value="1"/>
</dbReference>
<keyword evidence="4" id="KW-1185">Reference proteome</keyword>
<dbReference type="InterPro" id="IPR016035">
    <property type="entry name" value="Acyl_Trfase/lysoPLipase"/>
</dbReference>
<dbReference type="PANTHER" id="PTHR47170:SF2">
    <property type="entry name" value="MALONYL-COA:ACP TRANSACYLASE (MAT) DOMAIN-CONTAINING PROTEIN"/>
    <property type="match status" value="1"/>
</dbReference>
<evidence type="ECO:0000259" key="2">
    <source>
        <dbReference type="SMART" id="SM00827"/>
    </source>
</evidence>
<organism evidence="3 4">
    <name type="scientific">Aquarana catesbeiana</name>
    <name type="common">American bullfrog</name>
    <name type="synonym">Rana catesbeiana</name>
    <dbReference type="NCBI Taxonomy" id="8400"/>
    <lineage>
        <taxon>Eukaryota</taxon>
        <taxon>Metazoa</taxon>
        <taxon>Chordata</taxon>
        <taxon>Craniata</taxon>
        <taxon>Vertebrata</taxon>
        <taxon>Euteleostomi</taxon>
        <taxon>Amphibia</taxon>
        <taxon>Batrachia</taxon>
        <taxon>Anura</taxon>
        <taxon>Neobatrachia</taxon>
        <taxon>Ranoidea</taxon>
        <taxon>Ranidae</taxon>
        <taxon>Aquarana</taxon>
    </lineage>
</organism>